<evidence type="ECO:0000256" key="4">
    <source>
        <dbReference type="SAM" id="MobiDB-lite"/>
    </source>
</evidence>
<dbReference type="Gene3D" id="1.10.10.10">
    <property type="entry name" value="Winged helix-like DNA-binding domain superfamily/Winged helix DNA-binding domain"/>
    <property type="match status" value="1"/>
</dbReference>
<evidence type="ECO:0000313" key="7">
    <source>
        <dbReference type="Proteomes" id="UP001597353"/>
    </source>
</evidence>
<name>A0ABW4S130_9RHOB</name>
<protein>
    <submittedName>
        <fullName evidence="6">FadR/GntR family transcriptional regulator</fullName>
    </submittedName>
</protein>
<feature type="region of interest" description="Disordered" evidence="4">
    <location>
        <begin position="1"/>
        <end position="26"/>
    </location>
</feature>
<dbReference type="SUPFAM" id="SSF48008">
    <property type="entry name" value="GntR ligand-binding domain-like"/>
    <property type="match status" value="1"/>
</dbReference>
<keyword evidence="1" id="KW-0805">Transcription regulation</keyword>
<dbReference type="CDD" id="cd07377">
    <property type="entry name" value="WHTH_GntR"/>
    <property type="match status" value="1"/>
</dbReference>
<proteinExistence type="predicted"/>
<dbReference type="RefSeq" id="WP_390259154.1">
    <property type="nucleotide sequence ID" value="NZ_JBHUGH010000002.1"/>
</dbReference>
<feature type="domain" description="HTH gntR-type" evidence="5">
    <location>
        <begin position="26"/>
        <end position="94"/>
    </location>
</feature>
<keyword evidence="7" id="KW-1185">Reference proteome</keyword>
<evidence type="ECO:0000256" key="3">
    <source>
        <dbReference type="ARBA" id="ARBA00023163"/>
    </source>
</evidence>
<dbReference type="InterPro" id="IPR036390">
    <property type="entry name" value="WH_DNA-bd_sf"/>
</dbReference>
<dbReference type="Proteomes" id="UP001597353">
    <property type="component" value="Unassembled WGS sequence"/>
</dbReference>
<comment type="caution">
    <text evidence="6">The sequence shown here is derived from an EMBL/GenBank/DDBJ whole genome shotgun (WGS) entry which is preliminary data.</text>
</comment>
<organism evidence="6 7">
    <name type="scientific">Halodurantibacterium flavum</name>
    <dbReference type="NCBI Taxonomy" id="1382802"/>
    <lineage>
        <taxon>Bacteria</taxon>
        <taxon>Pseudomonadati</taxon>
        <taxon>Pseudomonadota</taxon>
        <taxon>Alphaproteobacteria</taxon>
        <taxon>Rhodobacterales</taxon>
        <taxon>Paracoccaceae</taxon>
        <taxon>Halodurantibacterium</taxon>
    </lineage>
</organism>
<dbReference type="Gene3D" id="1.20.120.530">
    <property type="entry name" value="GntR ligand-binding domain-like"/>
    <property type="match status" value="1"/>
</dbReference>
<dbReference type="InterPro" id="IPR000524">
    <property type="entry name" value="Tscrpt_reg_HTH_GntR"/>
</dbReference>
<keyword evidence="2" id="KW-0238">DNA-binding</keyword>
<sequence>MSNGSNRPPHPPGAPDTPLAPEDGVTESSAVALERLRAILVAPDAAPGQKLPTERELAAKLGLGRREIRRALEVLEAEGLIWRRQGAGTFTGPPQNIAQVPDDDISASPAGLLNLIEARLALEPSLARLAAQRAAPEVMRRIATCIDRIDSAKDADSADLWDSTLHREIAQAAANPLLLVLYDRLNAWRHDKRLLRLRTSLNERHRVGASYPQTEHRRILAAMEAGDGAAAAQAMRDHLMDLHALLLRYNQEEMTGHDL</sequence>
<dbReference type="EMBL" id="JBHUGH010000002">
    <property type="protein sequence ID" value="MFD1911051.1"/>
    <property type="molecule type" value="Genomic_DNA"/>
</dbReference>
<keyword evidence="3" id="KW-0804">Transcription</keyword>
<evidence type="ECO:0000259" key="5">
    <source>
        <dbReference type="PROSITE" id="PS50949"/>
    </source>
</evidence>
<dbReference type="SMART" id="SM00895">
    <property type="entry name" value="FCD"/>
    <property type="match status" value="1"/>
</dbReference>
<dbReference type="SUPFAM" id="SSF46785">
    <property type="entry name" value="Winged helix' DNA-binding domain"/>
    <property type="match status" value="1"/>
</dbReference>
<reference evidence="7" key="1">
    <citation type="journal article" date="2019" name="Int. J. Syst. Evol. Microbiol.">
        <title>The Global Catalogue of Microorganisms (GCM) 10K type strain sequencing project: providing services to taxonomists for standard genome sequencing and annotation.</title>
        <authorList>
            <consortium name="The Broad Institute Genomics Platform"/>
            <consortium name="The Broad Institute Genome Sequencing Center for Infectious Disease"/>
            <person name="Wu L."/>
            <person name="Ma J."/>
        </authorList>
    </citation>
    <scope>NUCLEOTIDE SEQUENCE [LARGE SCALE GENOMIC DNA]</scope>
    <source>
        <strain evidence="7">CGMCC 4.7242</strain>
    </source>
</reference>
<dbReference type="Pfam" id="PF00392">
    <property type="entry name" value="GntR"/>
    <property type="match status" value="1"/>
</dbReference>
<gene>
    <name evidence="6" type="ORF">ACFSGJ_02340</name>
</gene>
<dbReference type="SMART" id="SM00345">
    <property type="entry name" value="HTH_GNTR"/>
    <property type="match status" value="1"/>
</dbReference>
<dbReference type="InterPro" id="IPR011711">
    <property type="entry name" value="GntR_C"/>
</dbReference>
<evidence type="ECO:0000313" key="6">
    <source>
        <dbReference type="EMBL" id="MFD1911051.1"/>
    </source>
</evidence>
<accession>A0ABW4S130</accession>
<dbReference type="PROSITE" id="PS50949">
    <property type="entry name" value="HTH_GNTR"/>
    <property type="match status" value="1"/>
</dbReference>
<dbReference type="PANTHER" id="PTHR43537">
    <property type="entry name" value="TRANSCRIPTIONAL REGULATOR, GNTR FAMILY"/>
    <property type="match status" value="1"/>
</dbReference>
<evidence type="ECO:0000256" key="2">
    <source>
        <dbReference type="ARBA" id="ARBA00023125"/>
    </source>
</evidence>
<dbReference type="Pfam" id="PF07729">
    <property type="entry name" value="FCD"/>
    <property type="match status" value="1"/>
</dbReference>
<dbReference type="PRINTS" id="PR00035">
    <property type="entry name" value="HTHGNTR"/>
</dbReference>
<dbReference type="InterPro" id="IPR008920">
    <property type="entry name" value="TF_FadR/GntR_C"/>
</dbReference>
<dbReference type="PANTHER" id="PTHR43537:SF5">
    <property type="entry name" value="UXU OPERON TRANSCRIPTIONAL REGULATOR"/>
    <property type="match status" value="1"/>
</dbReference>
<dbReference type="InterPro" id="IPR036388">
    <property type="entry name" value="WH-like_DNA-bd_sf"/>
</dbReference>
<evidence type="ECO:0000256" key="1">
    <source>
        <dbReference type="ARBA" id="ARBA00023015"/>
    </source>
</evidence>